<evidence type="ECO:0000313" key="3">
    <source>
        <dbReference type="EMBL" id="MDO6123978.1"/>
    </source>
</evidence>
<proteinExistence type="predicted"/>
<evidence type="ECO:0000313" key="4">
    <source>
        <dbReference type="Proteomes" id="UP001177080"/>
    </source>
</evidence>
<reference evidence="3" key="1">
    <citation type="submission" date="2022-04" db="EMBL/GenBank/DDBJ databases">
        <title>Shinella lacus sp. nov., a novel member of the genus Shinella from water.</title>
        <authorList>
            <person name="Deng Y."/>
        </authorList>
    </citation>
    <scope>NUCLEOTIDE SEQUENCE</scope>
    <source>
        <strain evidence="3">JCM 31239</strain>
    </source>
</reference>
<protein>
    <submittedName>
        <fullName evidence="3">Uncharacterized protein</fullName>
    </submittedName>
</protein>
<dbReference type="EMBL" id="WHSC02000010">
    <property type="protein sequence ID" value="MDO6123978.1"/>
    <property type="molecule type" value="Genomic_DNA"/>
</dbReference>
<comment type="caution">
    <text evidence="3">The sequence shown here is derived from an EMBL/GenBank/DDBJ whole genome shotgun (WGS) entry which is preliminary data.</text>
</comment>
<feature type="signal peptide" evidence="2">
    <location>
        <begin position="1"/>
        <end position="29"/>
    </location>
</feature>
<feature type="compositionally biased region" description="Basic residues" evidence="1">
    <location>
        <begin position="53"/>
        <end position="62"/>
    </location>
</feature>
<keyword evidence="4" id="KW-1185">Reference proteome</keyword>
<feature type="region of interest" description="Disordered" evidence="1">
    <location>
        <begin position="48"/>
        <end position="81"/>
    </location>
</feature>
<organism evidence="3 4">
    <name type="scientific">Shinella curvata</name>
    <dbReference type="NCBI Taxonomy" id="1817964"/>
    <lineage>
        <taxon>Bacteria</taxon>
        <taxon>Pseudomonadati</taxon>
        <taxon>Pseudomonadota</taxon>
        <taxon>Alphaproteobacteria</taxon>
        <taxon>Hyphomicrobiales</taxon>
        <taxon>Rhizobiaceae</taxon>
        <taxon>Shinella</taxon>
    </lineage>
</organism>
<feature type="compositionally biased region" description="Basic and acidic residues" evidence="1">
    <location>
        <begin position="63"/>
        <end position="81"/>
    </location>
</feature>
<evidence type="ECO:0000256" key="1">
    <source>
        <dbReference type="SAM" id="MobiDB-lite"/>
    </source>
</evidence>
<gene>
    <name evidence="3" type="ORF">GB928_022530</name>
</gene>
<keyword evidence="2" id="KW-0732">Signal</keyword>
<dbReference type="Proteomes" id="UP001177080">
    <property type="component" value="Unassembled WGS sequence"/>
</dbReference>
<accession>A0ABT8XKM2</accession>
<name>A0ABT8XKM2_9HYPH</name>
<dbReference type="RefSeq" id="WP_244763211.1">
    <property type="nucleotide sequence ID" value="NZ_JALJCJ010000007.1"/>
</dbReference>
<evidence type="ECO:0000256" key="2">
    <source>
        <dbReference type="SAM" id="SignalP"/>
    </source>
</evidence>
<feature type="chain" id="PRO_5046823922" evidence="2">
    <location>
        <begin position="30"/>
        <end position="154"/>
    </location>
</feature>
<sequence>MTLFSAPHATKVLGLAIALATSGMTAVHAGGNKDGFGWSESNIEGRVIERRDREHHHRREASRHRDREDRGSRYHAERQREQRGWGTGNFYGGAITAYRDRGNGTYFYIDNDDYFGDVIDAPRYSRGGPKVIQVMPGQNDCSWEMGVCVIRPNF</sequence>